<proteinExistence type="predicted"/>
<evidence type="ECO:0000313" key="1">
    <source>
        <dbReference type="EMBL" id="QIM16749.1"/>
    </source>
</evidence>
<dbReference type="EMBL" id="CP049934">
    <property type="protein sequence ID" value="QIM16749.1"/>
    <property type="molecule type" value="Genomic_DNA"/>
</dbReference>
<sequence length="114" mass="12580">MTAAQNPTPVLRDAGELLGFLQPFDDAWTPCTVFGIPIASPRSRAAAEAVLRAHGLSYLADRWEVFQDGAWITVTLVEAKPGEVTVQYADYGHPELFNTRLTLTAPTPEQLRRQ</sequence>
<dbReference type="KEGG" id="lins:G7067_10575"/>
<organism evidence="1 2">
    <name type="scientific">Leucobacter insecticola</name>
    <dbReference type="NCBI Taxonomy" id="2714934"/>
    <lineage>
        <taxon>Bacteria</taxon>
        <taxon>Bacillati</taxon>
        <taxon>Actinomycetota</taxon>
        <taxon>Actinomycetes</taxon>
        <taxon>Micrococcales</taxon>
        <taxon>Microbacteriaceae</taxon>
        <taxon>Leucobacter</taxon>
    </lineage>
</organism>
<accession>A0A6G8FKD9</accession>
<protein>
    <submittedName>
        <fullName evidence="1">Uncharacterized protein</fullName>
    </submittedName>
</protein>
<dbReference type="AlphaFoldDB" id="A0A6G8FKD9"/>
<dbReference type="RefSeq" id="WP_166324082.1">
    <property type="nucleotide sequence ID" value="NZ_CP049934.1"/>
</dbReference>
<dbReference type="Proteomes" id="UP000501387">
    <property type="component" value="Chromosome"/>
</dbReference>
<keyword evidence="2" id="KW-1185">Reference proteome</keyword>
<reference evidence="1 2" key="1">
    <citation type="submission" date="2020-03" db="EMBL/GenBank/DDBJ databases">
        <title>Leucobacter sp. nov., isolated from beetles.</title>
        <authorList>
            <person name="Hyun D.-W."/>
            <person name="Bae J.-W."/>
        </authorList>
    </citation>
    <scope>NUCLEOTIDE SEQUENCE [LARGE SCALE GENOMIC DNA]</scope>
    <source>
        <strain evidence="1 2">HDW9B</strain>
    </source>
</reference>
<name>A0A6G8FKD9_9MICO</name>
<gene>
    <name evidence="1" type="ORF">G7067_10575</name>
</gene>
<evidence type="ECO:0000313" key="2">
    <source>
        <dbReference type="Proteomes" id="UP000501387"/>
    </source>
</evidence>